<evidence type="ECO:0000313" key="2">
    <source>
        <dbReference type="EMBL" id="GIH13077.1"/>
    </source>
</evidence>
<evidence type="ECO:0000256" key="1">
    <source>
        <dbReference type="SAM" id="MobiDB-lite"/>
    </source>
</evidence>
<sequence>MTRRASPAADMPASLINAAKALFGWPITPPEWSRWRIPYRSAAHAVIRLGRSHTFHMGVHMVCPADATEFDQTPDRVGVGAEARLRSLRRIPNQKERANERLASTQARRRRPSAVVLTGSLSGGPPWQKP</sequence>
<accession>A0A8J3VNP4</accession>
<dbReference type="EMBL" id="BONZ01000013">
    <property type="protein sequence ID" value="GIH13077.1"/>
    <property type="molecule type" value="Genomic_DNA"/>
</dbReference>
<keyword evidence="3" id="KW-1185">Reference proteome</keyword>
<proteinExistence type="predicted"/>
<gene>
    <name evidence="2" type="ORF">Raf01_12490</name>
</gene>
<name>A0A8J3VNP4_9ACTN</name>
<organism evidence="2 3">
    <name type="scientific">Rugosimonospora africana</name>
    <dbReference type="NCBI Taxonomy" id="556532"/>
    <lineage>
        <taxon>Bacteria</taxon>
        <taxon>Bacillati</taxon>
        <taxon>Actinomycetota</taxon>
        <taxon>Actinomycetes</taxon>
        <taxon>Micromonosporales</taxon>
        <taxon>Micromonosporaceae</taxon>
        <taxon>Rugosimonospora</taxon>
    </lineage>
</organism>
<dbReference type="AlphaFoldDB" id="A0A8J3VNP4"/>
<dbReference type="Proteomes" id="UP000642748">
    <property type="component" value="Unassembled WGS sequence"/>
</dbReference>
<comment type="caution">
    <text evidence="2">The sequence shown here is derived from an EMBL/GenBank/DDBJ whole genome shotgun (WGS) entry which is preliminary data.</text>
</comment>
<protein>
    <submittedName>
        <fullName evidence="2">Uncharacterized protein</fullName>
    </submittedName>
</protein>
<reference evidence="2" key="1">
    <citation type="submission" date="2021-01" db="EMBL/GenBank/DDBJ databases">
        <title>Whole genome shotgun sequence of Rugosimonospora africana NBRC 104875.</title>
        <authorList>
            <person name="Komaki H."/>
            <person name="Tamura T."/>
        </authorList>
    </citation>
    <scope>NUCLEOTIDE SEQUENCE</scope>
    <source>
        <strain evidence="2">NBRC 104875</strain>
    </source>
</reference>
<evidence type="ECO:0000313" key="3">
    <source>
        <dbReference type="Proteomes" id="UP000642748"/>
    </source>
</evidence>
<feature type="region of interest" description="Disordered" evidence="1">
    <location>
        <begin position="89"/>
        <end position="130"/>
    </location>
</feature>